<organism evidence="2 3">
    <name type="scientific">Nyssa sinensis</name>
    <dbReference type="NCBI Taxonomy" id="561372"/>
    <lineage>
        <taxon>Eukaryota</taxon>
        <taxon>Viridiplantae</taxon>
        <taxon>Streptophyta</taxon>
        <taxon>Embryophyta</taxon>
        <taxon>Tracheophyta</taxon>
        <taxon>Spermatophyta</taxon>
        <taxon>Magnoliopsida</taxon>
        <taxon>eudicotyledons</taxon>
        <taxon>Gunneridae</taxon>
        <taxon>Pentapetalae</taxon>
        <taxon>asterids</taxon>
        <taxon>Cornales</taxon>
        <taxon>Nyssaceae</taxon>
        <taxon>Nyssa</taxon>
    </lineage>
</organism>
<evidence type="ECO:0000256" key="1">
    <source>
        <dbReference type="SAM" id="Phobius"/>
    </source>
</evidence>
<gene>
    <name evidence="2" type="ORF">F0562_025823</name>
</gene>
<dbReference type="AlphaFoldDB" id="A0A5J5BD46"/>
<keyword evidence="1" id="KW-0472">Membrane</keyword>
<evidence type="ECO:0000313" key="3">
    <source>
        <dbReference type="Proteomes" id="UP000325577"/>
    </source>
</evidence>
<keyword evidence="1" id="KW-1133">Transmembrane helix</keyword>
<keyword evidence="1" id="KW-0812">Transmembrane</keyword>
<name>A0A5J5BD46_9ASTE</name>
<evidence type="ECO:0000313" key="2">
    <source>
        <dbReference type="EMBL" id="KAA8539131.1"/>
    </source>
</evidence>
<keyword evidence="3" id="KW-1185">Reference proteome</keyword>
<accession>A0A5J5BD46</accession>
<dbReference type="Proteomes" id="UP000325577">
    <property type="component" value="Linkage Group LG14"/>
</dbReference>
<reference evidence="2 3" key="1">
    <citation type="submission" date="2019-09" db="EMBL/GenBank/DDBJ databases">
        <title>A chromosome-level genome assembly of the Chinese tupelo Nyssa sinensis.</title>
        <authorList>
            <person name="Yang X."/>
            <person name="Kang M."/>
            <person name="Yang Y."/>
            <person name="Xiong H."/>
            <person name="Wang M."/>
            <person name="Zhang Z."/>
            <person name="Wang Z."/>
            <person name="Wu H."/>
            <person name="Ma T."/>
            <person name="Liu J."/>
            <person name="Xi Z."/>
        </authorList>
    </citation>
    <scope>NUCLEOTIDE SEQUENCE [LARGE SCALE GENOMIC DNA]</scope>
    <source>
        <strain evidence="2">J267</strain>
        <tissue evidence="2">Leaf</tissue>
    </source>
</reference>
<feature type="transmembrane region" description="Helical" evidence="1">
    <location>
        <begin position="119"/>
        <end position="142"/>
    </location>
</feature>
<sequence length="178" mass="21231">MFSNHSQRDRQEVAIKVLEPKWISEDMMREFFPGSLYYECYYGKYCFKQMDDCTRPCLILASCDLFLCCKLEHQGKWFEQRVSAFERTQSSYIWHQLQSLCGISEVNPRLFHHKDETRLVFFYGKGAAVVLPCWMRFIISFVLKLQRSIVWCFVQKLLVAGCTVHEIFCPECFWGRRS</sequence>
<proteinExistence type="predicted"/>
<dbReference type="EMBL" id="CM018037">
    <property type="protein sequence ID" value="KAA8539131.1"/>
    <property type="molecule type" value="Genomic_DNA"/>
</dbReference>
<protein>
    <submittedName>
        <fullName evidence="2">Uncharacterized protein</fullName>
    </submittedName>
</protein>